<evidence type="ECO:0000256" key="2">
    <source>
        <dbReference type="ARBA" id="ARBA00022679"/>
    </source>
</evidence>
<feature type="domain" description="Poly A polymerase head" evidence="12">
    <location>
        <begin position="27"/>
        <end position="146"/>
    </location>
</feature>
<evidence type="ECO:0000256" key="6">
    <source>
        <dbReference type="ARBA" id="ARBA00022741"/>
    </source>
</evidence>
<feature type="binding site" evidence="11">
    <location>
        <position position="159"/>
    </location>
    <ligand>
        <name>CTP</name>
        <dbReference type="ChEBI" id="CHEBI:37563"/>
    </ligand>
</feature>
<dbReference type="Gene3D" id="1.10.110.30">
    <property type="match status" value="1"/>
</dbReference>
<dbReference type="GO" id="GO:0042245">
    <property type="term" value="P:RNA repair"/>
    <property type="evidence" value="ECO:0007669"/>
    <property type="project" value="UniProtKB-KW"/>
</dbReference>
<sequence length="403" mass="45211">MKIKQLPAIFEPARPVLQKIEDAGYEAYFVGGCVRDTILHDEIHDIDIATSAYPSEIKTIFNHTVDTGIEHGTVMILDHGTGYETTTFRTESGYQDYRRPDKVTFVRSLSEDLQRRDFTINALALREDGEVIDLFNGLEDLQKHLIKAVGNPNERFHEDALRMMRAVRFASKLDFVIDTATLKGIKENAPLLEKIAVERIRVELEKLLLGQNPVAGLKDFIATGLYYYCPGLENAQDALSALLILNQWHLENEAQLWSVLSLQLQLDQKEIGKFLKKWKTANDLIAQVKKVVPAVQAIRQRALTPSLMFNTGETALHDANQVAKLYGWAINDEELQKAYQKLPIKNAKELAIDGRVLITKAGVKPGPLMGKILQQLTLAVVNGEIANDATTLLKKVEEITKEG</sequence>
<feature type="binding site" evidence="11">
    <location>
        <position position="165"/>
    </location>
    <ligand>
        <name>ATP</name>
        <dbReference type="ChEBI" id="CHEBI:30616"/>
    </ligand>
</feature>
<dbReference type="SUPFAM" id="SSF81301">
    <property type="entry name" value="Nucleotidyltransferase"/>
    <property type="match status" value="1"/>
</dbReference>
<keyword evidence="10 11" id="KW-0694">RNA-binding</keyword>
<keyword evidence="9 11" id="KW-0460">Magnesium</keyword>
<evidence type="ECO:0000259" key="14">
    <source>
        <dbReference type="Pfam" id="PF13735"/>
    </source>
</evidence>
<evidence type="ECO:0000256" key="5">
    <source>
        <dbReference type="ARBA" id="ARBA00022723"/>
    </source>
</evidence>
<dbReference type="GO" id="GO:0005524">
    <property type="term" value="F:ATP binding"/>
    <property type="evidence" value="ECO:0007669"/>
    <property type="project" value="UniProtKB-UniRule"/>
</dbReference>
<dbReference type="PANTHER" id="PTHR46173">
    <property type="entry name" value="CCA TRNA NUCLEOTIDYLTRANSFERASE 1, MITOCHONDRIAL"/>
    <property type="match status" value="1"/>
</dbReference>
<feature type="domain" description="CCA-adding enzyme C-terminal" evidence="14">
    <location>
        <begin position="249"/>
        <end position="395"/>
    </location>
</feature>
<organism evidence="15 16">
    <name type="scientific">Limosilactobacillus agrestis</name>
    <dbReference type="NCBI Taxonomy" id="2759748"/>
    <lineage>
        <taxon>Bacteria</taxon>
        <taxon>Bacillati</taxon>
        <taxon>Bacillota</taxon>
        <taxon>Bacilli</taxon>
        <taxon>Lactobacillales</taxon>
        <taxon>Lactobacillaceae</taxon>
        <taxon>Limosilactobacillus</taxon>
    </lineage>
</organism>
<dbReference type="Gene3D" id="3.30.460.10">
    <property type="entry name" value="Beta Polymerase, domain 2"/>
    <property type="match status" value="1"/>
</dbReference>
<dbReference type="Pfam" id="PF13735">
    <property type="entry name" value="tRNA_NucTran2_2"/>
    <property type="match status" value="1"/>
</dbReference>
<protein>
    <recommendedName>
        <fullName evidence="11">CCA-adding enzyme</fullName>
        <ecNumber evidence="11">2.7.7.72</ecNumber>
    </recommendedName>
    <alternativeName>
        <fullName evidence="11">CCA tRNA nucleotidyltransferase</fullName>
    </alternativeName>
    <alternativeName>
        <fullName evidence="11">tRNA CCA-pyrophosphorylase</fullName>
    </alternativeName>
    <alternativeName>
        <fullName evidence="11">tRNA adenylyl-/cytidylyl- transferase</fullName>
    </alternativeName>
    <alternativeName>
        <fullName evidence="11">tRNA nucleotidyltransferase</fullName>
    </alternativeName>
    <alternativeName>
        <fullName evidence="11">tRNA-NT</fullName>
    </alternativeName>
</protein>
<feature type="binding site" evidence="11">
    <location>
        <position position="159"/>
    </location>
    <ligand>
        <name>ATP</name>
        <dbReference type="ChEBI" id="CHEBI:30616"/>
    </ligand>
</feature>
<dbReference type="AlphaFoldDB" id="A0A7W3UIR4"/>
<dbReference type="InterPro" id="IPR050264">
    <property type="entry name" value="Bact_CCA-adding_enz_type3_sf"/>
</dbReference>
<dbReference type="GO" id="GO:0001680">
    <property type="term" value="P:tRNA 3'-terminal CCA addition"/>
    <property type="evidence" value="ECO:0007669"/>
    <property type="project" value="UniProtKB-UniRule"/>
</dbReference>
<dbReference type="InterPro" id="IPR043519">
    <property type="entry name" value="NT_sf"/>
</dbReference>
<comment type="subunit">
    <text evidence="11">Homodimer.</text>
</comment>
<dbReference type="InterPro" id="IPR032828">
    <property type="entry name" value="PolyA_RNA-bd"/>
</dbReference>
<evidence type="ECO:0000256" key="1">
    <source>
        <dbReference type="ARBA" id="ARBA00001946"/>
    </source>
</evidence>
<evidence type="ECO:0000256" key="11">
    <source>
        <dbReference type="HAMAP-Rule" id="MF_01263"/>
    </source>
</evidence>
<keyword evidence="7 11" id="KW-0692">RNA repair</keyword>
<dbReference type="RefSeq" id="WP_182579066.1">
    <property type="nucleotide sequence ID" value="NZ_JACIVE010000064.1"/>
</dbReference>
<comment type="miscellaneous">
    <text evidence="11">A single active site specifically recognizes both ATP and CTP and is responsible for their addition.</text>
</comment>
<dbReference type="InterPro" id="IPR032810">
    <property type="entry name" value="CCA-adding_enz_C"/>
</dbReference>
<dbReference type="GO" id="GO:0000049">
    <property type="term" value="F:tRNA binding"/>
    <property type="evidence" value="ECO:0007669"/>
    <property type="project" value="UniProtKB-UniRule"/>
</dbReference>
<evidence type="ECO:0000256" key="9">
    <source>
        <dbReference type="ARBA" id="ARBA00022842"/>
    </source>
</evidence>
<feature type="binding site" evidence="11">
    <location>
        <position position="32"/>
    </location>
    <ligand>
        <name>CTP</name>
        <dbReference type="ChEBI" id="CHEBI:37563"/>
    </ligand>
</feature>
<dbReference type="EMBL" id="JACIVE010000064">
    <property type="protein sequence ID" value="MBB1096234.1"/>
    <property type="molecule type" value="Genomic_DNA"/>
</dbReference>
<keyword evidence="5 11" id="KW-0479">Metal-binding</keyword>
<keyword evidence="2 11" id="KW-0808">Transferase</keyword>
<comment type="caution">
    <text evidence="15">The sequence shown here is derived from an EMBL/GenBank/DDBJ whole genome shotgun (WGS) entry which is preliminary data.</text>
</comment>
<proteinExistence type="inferred from homology"/>
<comment type="catalytic activity">
    <reaction evidence="11">
        <text>a tRNA precursor + 2 CTP + ATP = a tRNA with a 3' CCA end + 3 diphosphate</text>
        <dbReference type="Rhea" id="RHEA:14433"/>
        <dbReference type="Rhea" id="RHEA-COMP:10465"/>
        <dbReference type="Rhea" id="RHEA-COMP:10468"/>
        <dbReference type="ChEBI" id="CHEBI:30616"/>
        <dbReference type="ChEBI" id="CHEBI:33019"/>
        <dbReference type="ChEBI" id="CHEBI:37563"/>
        <dbReference type="ChEBI" id="CHEBI:74896"/>
        <dbReference type="ChEBI" id="CHEBI:83071"/>
        <dbReference type="EC" id="2.7.7.72"/>
    </reaction>
</comment>
<dbReference type="NCBIfam" id="NF009814">
    <property type="entry name" value="PRK13299.1"/>
    <property type="match status" value="1"/>
</dbReference>
<evidence type="ECO:0000259" key="13">
    <source>
        <dbReference type="Pfam" id="PF12627"/>
    </source>
</evidence>
<feature type="binding site" evidence="11">
    <location>
        <position position="116"/>
    </location>
    <ligand>
        <name>CTP</name>
        <dbReference type="ChEBI" id="CHEBI:37563"/>
    </ligand>
</feature>
<feature type="binding site" evidence="11">
    <location>
        <position position="162"/>
    </location>
    <ligand>
        <name>ATP</name>
        <dbReference type="ChEBI" id="CHEBI:30616"/>
    </ligand>
</feature>
<feature type="binding site" evidence="11">
    <location>
        <position position="45"/>
    </location>
    <ligand>
        <name>Mg(2+)</name>
        <dbReference type="ChEBI" id="CHEBI:18420"/>
    </ligand>
</feature>
<dbReference type="InterPro" id="IPR023068">
    <property type="entry name" value="CCA-adding_enz_firmicutes"/>
</dbReference>
<feature type="binding site" evidence="11">
    <location>
        <position position="168"/>
    </location>
    <ligand>
        <name>ATP</name>
        <dbReference type="ChEBI" id="CHEBI:30616"/>
    </ligand>
</feature>
<dbReference type="Pfam" id="PF01743">
    <property type="entry name" value="PolyA_pol"/>
    <property type="match status" value="1"/>
</dbReference>
<evidence type="ECO:0000313" key="16">
    <source>
        <dbReference type="Proteomes" id="UP000534578"/>
    </source>
</evidence>
<evidence type="ECO:0000313" key="15">
    <source>
        <dbReference type="EMBL" id="MBB1096234.1"/>
    </source>
</evidence>
<dbReference type="GO" id="GO:0000287">
    <property type="term" value="F:magnesium ion binding"/>
    <property type="evidence" value="ECO:0007669"/>
    <property type="project" value="UniProtKB-UniRule"/>
</dbReference>
<comment type="cofactor">
    <cofactor evidence="1 11">
        <name>Mg(2+)</name>
        <dbReference type="ChEBI" id="CHEBI:18420"/>
    </cofactor>
</comment>
<comment type="catalytic activity">
    <reaction evidence="11">
        <text>a tRNA with a 3' CCA end + 2 CTP + ATP = a tRNA with a 3' CCACCA end + 3 diphosphate</text>
        <dbReference type="Rhea" id="RHEA:76235"/>
        <dbReference type="Rhea" id="RHEA-COMP:10468"/>
        <dbReference type="Rhea" id="RHEA-COMP:18655"/>
        <dbReference type="ChEBI" id="CHEBI:30616"/>
        <dbReference type="ChEBI" id="CHEBI:33019"/>
        <dbReference type="ChEBI" id="CHEBI:37563"/>
        <dbReference type="ChEBI" id="CHEBI:83071"/>
        <dbReference type="ChEBI" id="CHEBI:195187"/>
    </reaction>
</comment>
<dbReference type="Gene3D" id="1.10.246.80">
    <property type="match status" value="1"/>
</dbReference>
<feature type="binding site" evidence="11">
    <location>
        <position position="116"/>
    </location>
    <ligand>
        <name>ATP</name>
        <dbReference type="ChEBI" id="CHEBI:30616"/>
    </ligand>
</feature>
<feature type="domain" description="tRNA nucleotidyltransferase/poly(A) polymerase RNA and SrmB- binding" evidence="13">
    <location>
        <begin position="174"/>
        <end position="234"/>
    </location>
</feature>
<dbReference type="Gene3D" id="1.20.58.560">
    <property type="match status" value="1"/>
</dbReference>
<accession>A0A7W3UIR4</accession>
<evidence type="ECO:0000256" key="10">
    <source>
        <dbReference type="ARBA" id="ARBA00022884"/>
    </source>
</evidence>
<dbReference type="Pfam" id="PF12627">
    <property type="entry name" value="PolyA_pol_RNAbd"/>
    <property type="match status" value="1"/>
</dbReference>
<comment type="function">
    <text evidence="11">Catalyzes the addition and repair of the essential 3'-terminal CCA sequence in tRNAs without using a nucleic acid template. Adds these three nucleotides in the order of C, C, and A to the tRNA nucleotide-73, using CTP and ATP as substrates and producing inorganic pyrophosphate. tRNA 3'-terminal CCA addition is required both for tRNA processing and repair. Also involved in tRNA surveillance by mediating tandem CCA addition to generate a CCACCA at the 3' terminus of unstable tRNAs. While stable tRNAs receive only 3'-terminal CCA, unstable tRNAs are marked with CCACCA and rapidly degraded.</text>
</comment>
<feature type="binding site" evidence="11">
    <location>
        <position position="35"/>
    </location>
    <ligand>
        <name>ATP</name>
        <dbReference type="ChEBI" id="CHEBI:30616"/>
    </ligand>
</feature>
<feature type="binding site" evidence="11">
    <location>
        <position position="162"/>
    </location>
    <ligand>
        <name>CTP</name>
        <dbReference type="ChEBI" id="CHEBI:37563"/>
    </ligand>
</feature>
<dbReference type="EC" id="2.7.7.72" evidence="11"/>
<dbReference type="SUPFAM" id="SSF81891">
    <property type="entry name" value="Poly A polymerase C-terminal region-like"/>
    <property type="match status" value="1"/>
</dbReference>
<feature type="binding site" evidence="11">
    <location>
        <position position="32"/>
    </location>
    <ligand>
        <name>ATP</name>
        <dbReference type="ChEBI" id="CHEBI:30616"/>
    </ligand>
</feature>
<keyword evidence="3 11" id="KW-0819">tRNA processing</keyword>
<dbReference type="CDD" id="cd05398">
    <property type="entry name" value="NT_ClassII-CCAase"/>
    <property type="match status" value="1"/>
</dbReference>
<gene>
    <name evidence="11" type="primary">cca</name>
    <name evidence="15" type="ORF">H5R92_08670</name>
</gene>
<feature type="binding site" evidence="11">
    <location>
        <position position="47"/>
    </location>
    <ligand>
        <name>Mg(2+)</name>
        <dbReference type="ChEBI" id="CHEBI:18420"/>
    </ligand>
</feature>
<keyword evidence="4 11" id="KW-0548">Nucleotidyltransferase</keyword>
<dbReference type="GO" id="GO:0004810">
    <property type="term" value="F:CCA tRNA nucleotidyltransferase activity"/>
    <property type="evidence" value="ECO:0007669"/>
    <property type="project" value="UniProtKB-UniRule"/>
</dbReference>
<dbReference type="PANTHER" id="PTHR46173:SF1">
    <property type="entry name" value="CCA TRNA NUCLEOTIDYLTRANSFERASE 1, MITOCHONDRIAL"/>
    <property type="match status" value="1"/>
</dbReference>
<evidence type="ECO:0000256" key="4">
    <source>
        <dbReference type="ARBA" id="ARBA00022695"/>
    </source>
</evidence>
<dbReference type="HAMAP" id="MF_01263">
    <property type="entry name" value="CCA_bact_type3"/>
    <property type="match status" value="1"/>
</dbReference>
<comment type="similarity">
    <text evidence="11">Belongs to the tRNA nucleotidyltransferase/poly(A) polymerase family. Bacterial CCA-adding enzyme type 3 subfamily.</text>
</comment>
<evidence type="ECO:0000256" key="3">
    <source>
        <dbReference type="ARBA" id="ARBA00022694"/>
    </source>
</evidence>
<feature type="binding site" evidence="11">
    <location>
        <position position="168"/>
    </location>
    <ligand>
        <name>CTP</name>
        <dbReference type="ChEBI" id="CHEBI:37563"/>
    </ligand>
</feature>
<evidence type="ECO:0000259" key="12">
    <source>
        <dbReference type="Pfam" id="PF01743"/>
    </source>
</evidence>
<feature type="binding site" evidence="11">
    <location>
        <position position="165"/>
    </location>
    <ligand>
        <name>CTP</name>
        <dbReference type="ChEBI" id="CHEBI:37563"/>
    </ligand>
</feature>
<evidence type="ECO:0000256" key="7">
    <source>
        <dbReference type="ARBA" id="ARBA00022800"/>
    </source>
</evidence>
<dbReference type="Proteomes" id="UP000534578">
    <property type="component" value="Unassembled WGS sequence"/>
</dbReference>
<dbReference type="InterPro" id="IPR002646">
    <property type="entry name" value="PolA_pol_head_dom"/>
</dbReference>
<reference evidence="15 16" key="1">
    <citation type="submission" date="2020-07" db="EMBL/GenBank/DDBJ databases">
        <title>Description of Limosilactobacillus balticus sp. nov., Limosilactobacillus agrestis sp. nov., Limosilactobacillus albertensis sp. nov., Limosilactobacillus rudii sp. nov., Limosilactobacillus fastidiosus sp. nov., five novel Limosilactobacillus species isolated from the vertebrate gastrointestinal tract, and proposal of 6 subspecies of Limosilactobacillus reuteri adapted to the gastrointestinal tract of specific vertebrate hosts.</title>
        <authorList>
            <person name="Li F."/>
            <person name="Cheng C."/>
            <person name="Zheng J."/>
            <person name="Quevedo R.M."/>
            <person name="Li J."/>
            <person name="Roos S."/>
            <person name="Gaenzle M.G."/>
            <person name="Walter J."/>
        </authorList>
    </citation>
    <scope>NUCLEOTIDE SEQUENCE [LARGE SCALE GENOMIC DNA]</scope>
    <source>
        <strain evidence="15 16">BG-MG3-A</strain>
    </source>
</reference>
<keyword evidence="8 11" id="KW-0067">ATP-binding</keyword>
<keyword evidence="6 11" id="KW-0547">Nucleotide-binding</keyword>
<name>A0A7W3UIR4_9LACO</name>
<evidence type="ECO:0000256" key="8">
    <source>
        <dbReference type="ARBA" id="ARBA00022840"/>
    </source>
</evidence>
<feature type="binding site" evidence="11">
    <location>
        <position position="35"/>
    </location>
    <ligand>
        <name>CTP</name>
        <dbReference type="ChEBI" id="CHEBI:37563"/>
    </ligand>
</feature>